<accession>A0A7V2T0T1</accession>
<dbReference type="InterPro" id="IPR055130">
    <property type="entry name" value="PreP_C"/>
</dbReference>
<dbReference type="GO" id="GO:0046872">
    <property type="term" value="F:metal ion binding"/>
    <property type="evidence" value="ECO:0007669"/>
    <property type="project" value="InterPro"/>
</dbReference>
<dbReference type="AlphaFoldDB" id="A0A7V2T0T1"/>
<dbReference type="InterPro" id="IPR011249">
    <property type="entry name" value="Metalloenz_LuxS/M16"/>
</dbReference>
<dbReference type="Pfam" id="PF08367">
    <property type="entry name" value="M16C_assoc"/>
    <property type="match status" value="1"/>
</dbReference>
<dbReference type="InterPro" id="IPR011765">
    <property type="entry name" value="Pept_M16_N"/>
</dbReference>
<proteinExistence type="predicted"/>
<comment type="caution">
    <text evidence="2">The sequence shown here is derived from an EMBL/GenBank/DDBJ whole genome shotgun (WGS) entry which is preliminary data.</text>
</comment>
<dbReference type="Proteomes" id="UP000885750">
    <property type="component" value="Unassembled WGS sequence"/>
</dbReference>
<gene>
    <name evidence="2" type="ORF">ENJ51_09540</name>
</gene>
<dbReference type="FunFam" id="3.30.830.10:FF:000011">
    <property type="entry name" value="Presequence protease, mitochondrial"/>
    <property type="match status" value="1"/>
</dbReference>
<dbReference type="InterPro" id="IPR007863">
    <property type="entry name" value="Peptidase_M16_C"/>
</dbReference>
<dbReference type="EMBL" id="DRMS01000356">
    <property type="protein sequence ID" value="HFC93042.1"/>
    <property type="molecule type" value="Genomic_DNA"/>
</dbReference>
<reference evidence="2" key="1">
    <citation type="journal article" date="2020" name="mSystems">
        <title>Genome- and Community-Level Interaction Insights into Carbon Utilization and Element Cycling Functions of Hydrothermarchaeota in Hydrothermal Sediment.</title>
        <authorList>
            <person name="Zhou Z."/>
            <person name="Liu Y."/>
            <person name="Xu W."/>
            <person name="Pan J."/>
            <person name="Luo Z.H."/>
            <person name="Li M."/>
        </authorList>
    </citation>
    <scope>NUCLEOTIDE SEQUENCE [LARGE SCALE GENOMIC DNA]</scope>
    <source>
        <strain evidence="2">HyVt-493</strain>
    </source>
</reference>
<dbReference type="PANTHER" id="PTHR43016:SF13">
    <property type="entry name" value="PRESEQUENCE PROTEASE, MITOCHONDRIAL"/>
    <property type="match status" value="1"/>
</dbReference>
<feature type="non-terminal residue" evidence="2">
    <location>
        <position position="887"/>
    </location>
</feature>
<evidence type="ECO:0000259" key="1">
    <source>
        <dbReference type="SMART" id="SM01264"/>
    </source>
</evidence>
<organism evidence="2">
    <name type="scientific">Leucothrix mucor</name>
    <dbReference type="NCBI Taxonomy" id="45248"/>
    <lineage>
        <taxon>Bacteria</taxon>
        <taxon>Pseudomonadati</taxon>
        <taxon>Pseudomonadota</taxon>
        <taxon>Gammaproteobacteria</taxon>
        <taxon>Thiotrichales</taxon>
        <taxon>Thiotrichaceae</taxon>
        <taxon>Leucothrix</taxon>
    </lineage>
</organism>
<feature type="domain" description="Peptidase M16C associated" evidence="1">
    <location>
        <begin position="482"/>
        <end position="730"/>
    </location>
</feature>
<sequence>MTRHNHPKKDNNNFMSQSTIKVAPSFELIREHKIDTLNLTFEEYKHKITGTTHIHLNSEDDNNVFFVAFLTVPQDSSGVAHILEHTSLCGSDRFPVRDPFFMMLRRSLNTFMNAFTSTDWTAYPFATQNRKDFDNLLQIYLDATFFPNLDYLDFRQEGWRVEFDEADNPDSDLVYKGVVFNEMKGAMSSPVSRVWQTLQTALYPNNTYHFNSGGEPRDIPNLTHDDLVAFHKRHYHPSNAIIMTAGDIPASEHQVRIDELALSKFEKEEIDLSIANVIRYTKPQQIEATYALDGEEDLSKKTHIVLGWVLGESANLKDNLEAGLLSAVLLNNSASPMLKALETSDLGTSPSPLCGYDSDMKEGCFACGLEGSEADNADAVEALIMGVLEDIVDNGIPKEQLESILHQIELSQREVGGSHYPYGLQLIMKAISPALYNADPVAVLDLDLAIKQLYKNIEDPDYIKNITRQLLLDNPHRVRLVMSPDAEKNQQEDADEAQRLAVIKAAMSDTEKQDVIKLAADLKARQEQEDDPEILPKVGLEDVKAEIKNIKGKQSTLANQQLLTQYNAGTNGIIYQRIVVEIPEMEQELVDILPLYNSLITELGIGDKDYLQVQAWQASVTGGISAGTSKRSEIGNSNRVKGYFTLYGKALERNQKALSELLHSTFYDARFDELNRLKELIAQMRASQEAGITNRGHLLASLAASTGISARANIANRDNGLLSIQNLKILDASFNDDSALRDFSEKLQQLHQKLITAPRQFVLIADEKSLPELEQTLDKQWRDADNNEPQASSELIWTPSRTMQGWAISTQVNFCGKAYPVAPSGHKDSAALSVLGSFLRNGYLHRAIREQGGAYGGGANYDPDTASFRFYSYRDPRFVETLNDFDA</sequence>
<dbReference type="SMART" id="SM01264">
    <property type="entry name" value="M16C_associated"/>
    <property type="match status" value="1"/>
</dbReference>
<dbReference type="PANTHER" id="PTHR43016">
    <property type="entry name" value="PRESEQUENCE PROTEASE"/>
    <property type="match status" value="1"/>
</dbReference>
<dbReference type="Pfam" id="PF05193">
    <property type="entry name" value="Peptidase_M16_C"/>
    <property type="match status" value="1"/>
</dbReference>
<dbReference type="GO" id="GO:0006508">
    <property type="term" value="P:proteolysis"/>
    <property type="evidence" value="ECO:0007669"/>
    <property type="project" value="InterPro"/>
</dbReference>
<name>A0A7V2T0T1_LEUMU</name>
<dbReference type="Gene3D" id="3.30.830.10">
    <property type="entry name" value="Metalloenzyme, LuxS/M16 peptidase-like"/>
    <property type="match status" value="4"/>
</dbReference>
<protein>
    <submittedName>
        <fullName evidence="2">Peptidase M16</fullName>
    </submittedName>
</protein>
<dbReference type="InterPro" id="IPR013578">
    <property type="entry name" value="Peptidase_M16C_assoc"/>
</dbReference>
<dbReference type="Pfam" id="PF00675">
    <property type="entry name" value="Peptidase_M16"/>
    <property type="match status" value="1"/>
</dbReference>
<dbReference type="SUPFAM" id="SSF63411">
    <property type="entry name" value="LuxS/MPP-like metallohydrolase"/>
    <property type="match status" value="4"/>
</dbReference>
<dbReference type="Pfam" id="PF22516">
    <property type="entry name" value="PreP_C"/>
    <property type="match status" value="1"/>
</dbReference>
<evidence type="ECO:0000313" key="2">
    <source>
        <dbReference type="EMBL" id="HFC93042.1"/>
    </source>
</evidence>